<dbReference type="NCBIfam" id="TIGR00095">
    <property type="entry name" value="16S rRNA (guanine(966)-N(2))-methyltransferase RsmD"/>
    <property type="match status" value="1"/>
</dbReference>
<keyword evidence="5 8" id="KW-0489">Methyltransferase</keyword>
<dbReference type="InterPro" id="IPR004398">
    <property type="entry name" value="RNA_MeTrfase_RsmD"/>
</dbReference>
<keyword evidence="11" id="KW-1185">Reference proteome</keyword>
<feature type="compositionally biased region" description="Polar residues" evidence="9">
    <location>
        <begin position="8"/>
        <end position="25"/>
    </location>
</feature>
<dbReference type="PANTHER" id="PTHR43542">
    <property type="entry name" value="METHYLTRANSFERASE"/>
    <property type="match status" value="1"/>
</dbReference>
<evidence type="ECO:0000256" key="3">
    <source>
        <dbReference type="ARBA" id="ARBA00012141"/>
    </source>
</evidence>
<feature type="region of interest" description="Disordered" evidence="9">
    <location>
        <begin position="1"/>
        <end position="25"/>
    </location>
</feature>
<organism evidence="10 11">
    <name type="scientific">Vibrio hangzhouensis</name>
    <dbReference type="NCBI Taxonomy" id="462991"/>
    <lineage>
        <taxon>Bacteria</taxon>
        <taxon>Pseudomonadati</taxon>
        <taxon>Pseudomonadota</taxon>
        <taxon>Gammaproteobacteria</taxon>
        <taxon>Vibrionales</taxon>
        <taxon>Vibrionaceae</taxon>
        <taxon>Vibrio</taxon>
    </lineage>
</organism>
<keyword evidence="8" id="KW-0949">S-adenosyl-L-methionine</keyword>
<dbReference type="EC" id="2.1.1.171" evidence="3 8"/>
<evidence type="ECO:0000256" key="4">
    <source>
        <dbReference type="ARBA" id="ARBA00013682"/>
    </source>
</evidence>
<name>A0A1H6CIP0_9VIBR</name>
<evidence type="ECO:0000313" key="10">
    <source>
        <dbReference type="EMBL" id="SEG72246.1"/>
    </source>
</evidence>
<evidence type="ECO:0000256" key="6">
    <source>
        <dbReference type="ARBA" id="ARBA00022679"/>
    </source>
</evidence>
<dbReference type="Pfam" id="PF03602">
    <property type="entry name" value="Cons_hypoth95"/>
    <property type="match status" value="1"/>
</dbReference>
<dbReference type="RefSeq" id="WP_103882548.1">
    <property type="nucleotide sequence ID" value="NZ_FNVG01000039.1"/>
</dbReference>
<evidence type="ECO:0000256" key="8">
    <source>
        <dbReference type="PIRNR" id="PIRNR004553"/>
    </source>
</evidence>
<dbReference type="Gene3D" id="3.40.50.150">
    <property type="entry name" value="Vaccinia Virus protein VP39"/>
    <property type="match status" value="1"/>
</dbReference>
<evidence type="ECO:0000256" key="9">
    <source>
        <dbReference type="SAM" id="MobiDB-lite"/>
    </source>
</evidence>
<keyword evidence="6 8" id="KW-0808">Transferase</keyword>
<reference evidence="11" key="1">
    <citation type="submission" date="2016-10" db="EMBL/GenBank/DDBJ databases">
        <authorList>
            <person name="Varghese N."/>
            <person name="Submissions S."/>
        </authorList>
    </citation>
    <scope>NUCLEOTIDE SEQUENCE [LARGE SCALE GENOMIC DNA]</scope>
    <source>
        <strain evidence="11">CGMCC 1.7062</strain>
    </source>
</reference>
<comment type="similarity">
    <text evidence="2 8">Belongs to the methyltransferase superfamily. RsmD family.</text>
</comment>
<dbReference type="PANTHER" id="PTHR43542:SF1">
    <property type="entry name" value="METHYLTRANSFERASE"/>
    <property type="match status" value="1"/>
</dbReference>
<comment type="function">
    <text evidence="1 8">Specifically methylates the guanine in position 966 of 16S rRNA in the assembled 30S particle.</text>
</comment>
<dbReference type="AlphaFoldDB" id="A0A1H6CIP0"/>
<evidence type="ECO:0000256" key="7">
    <source>
        <dbReference type="ARBA" id="ARBA00048326"/>
    </source>
</evidence>
<keyword evidence="8" id="KW-0698">rRNA processing</keyword>
<dbReference type="GO" id="GO:0003676">
    <property type="term" value="F:nucleic acid binding"/>
    <property type="evidence" value="ECO:0007669"/>
    <property type="project" value="InterPro"/>
</dbReference>
<dbReference type="OrthoDB" id="9803017at2"/>
<dbReference type="PIRSF" id="PIRSF004553">
    <property type="entry name" value="CHP00095"/>
    <property type="match status" value="1"/>
</dbReference>
<sequence>MVRRRKQTPSQKPSRNAGSRASKPQQLGSVRIISGLWRGRKLPVHDAEGLRPTTDRVKETVFNWLAQDIPRAKVLDLFAGSGGLGFEAASRQAEQVTMIELNTPAYQQIVSNIALVKADNILAHHGDALSYLSKPGQPHDVVFIDPPFRQGLLPEVILLLEQNGWLADNALIYIETEKELQLDTIPEHWDLLKEKTAGQVSYRLFERESQ</sequence>
<dbReference type="GO" id="GO:0052913">
    <property type="term" value="F:16S rRNA (guanine(966)-N(2))-methyltransferase activity"/>
    <property type="evidence" value="ECO:0007669"/>
    <property type="project" value="UniProtKB-EC"/>
</dbReference>
<accession>A0A1H6CIP0</accession>
<evidence type="ECO:0000313" key="11">
    <source>
        <dbReference type="Proteomes" id="UP000236721"/>
    </source>
</evidence>
<dbReference type="CDD" id="cd02440">
    <property type="entry name" value="AdoMet_MTases"/>
    <property type="match status" value="1"/>
</dbReference>
<dbReference type="EMBL" id="FNVG01000039">
    <property type="protein sequence ID" value="SEG72246.1"/>
    <property type="molecule type" value="Genomic_DNA"/>
</dbReference>
<evidence type="ECO:0000256" key="1">
    <source>
        <dbReference type="ARBA" id="ARBA00002649"/>
    </source>
</evidence>
<proteinExistence type="inferred from homology"/>
<dbReference type="InterPro" id="IPR029063">
    <property type="entry name" value="SAM-dependent_MTases_sf"/>
</dbReference>
<comment type="catalytic activity">
    <reaction evidence="7 8">
        <text>guanosine(966) in 16S rRNA + S-adenosyl-L-methionine = N(2)-methylguanosine(966) in 16S rRNA + S-adenosyl-L-homocysteine + H(+)</text>
        <dbReference type="Rhea" id="RHEA:23548"/>
        <dbReference type="Rhea" id="RHEA-COMP:10211"/>
        <dbReference type="Rhea" id="RHEA-COMP:10212"/>
        <dbReference type="ChEBI" id="CHEBI:15378"/>
        <dbReference type="ChEBI" id="CHEBI:57856"/>
        <dbReference type="ChEBI" id="CHEBI:59789"/>
        <dbReference type="ChEBI" id="CHEBI:74269"/>
        <dbReference type="ChEBI" id="CHEBI:74481"/>
        <dbReference type="EC" id="2.1.1.171"/>
    </reaction>
</comment>
<dbReference type="PROSITE" id="PS00092">
    <property type="entry name" value="N6_MTASE"/>
    <property type="match status" value="1"/>
</dbReference>
<dbReference type="SUPFAM" id="SSF53335">
    <property type="entry name" value="S-adenosyl-L-methionine-dependent methyltransferases"/>
    <property type="match status" value="1"/>
</dbReference>
<dbReference type="InterPro" id="IPR002052">
    <property type="entry name" value="DNA_methylase_N6_adenine_CS"/>
</dbReference>
<evidence type="ECO:0000256" key="2">
    <source>
        <dbReference type="ARBA" id="ARBA00005269"/>
    </source>
</evidence>
<evidence type="ECO:0000256" key="5">
    <source>
        <dbReference type="ARBA" id="ARBA00022603"/>
    </source>
</evidence>
<protein>
    <recommendedName>
        <fullName evidence="4 8">Ribosomal RNA small subunit methyltransferase D</fullName>
        <ecNumber evidence="3 8">2.1.1.171</ecNumber>
    </recommendedName>
</protein>
<dbReference type="Proteomes" id="UP000236721">
    <property type="component" value="Unassembled WGS sequence"/>
</dbReference>
<gene>
    <name evidence="10" type="ORF">SAMN04488244_13930</name>
</gene>